<dbReference type="GeneID" id="39602309"/>
<evidence type="ECO:0000256" key="2">
    <source>
        <dbReference type="ARBA" id="ARBA00022692"/>
    </source>
</evidence>
<keyword evidence="3 5" id="KW-1133">Transmembrane helix</keyword>
<keyword evidence="8" id="KW-1185">Reference proteome</keyword>
<reference evidence="7 8" key="1">
    <citation type="journal article" date="2018" name="Front. Microbiol.">
        <title>Genomic and genetic insights into a cosmopolitan fungus, Paecilomyces variotii (Eurotiales).</title>
        <authorList>
            <person name="Urquhart A.S."/>
            <person name="Mondo S.J."/>
            <person name="Makela M.R."/>
            <person name="Hane J.K."/>
            <person name="Wiebenga A."/>
            <person name="He G."/>
            <person name="Mihaltcheva S."/>
            <person name="Pangilinan J."/>
            <person name="Lipzen A."/>
            <person name="Barry K."/>
            <person name="de Vries R.P."/>
            <person name="Grigoriev I.V."/>
            <person name="Idnurm A."/>
        </authorList>
    </citation>
    <scope>NUCLEOTIDE SEQUENCE [LARGE SCALE GENOMIC DNA]</scope>
    <source>
        <strain evidence="7 8">CBS 101075</strain>
    </source>
</reference>
<feature type="transmembrane region" description="Helical" evidence="5">
    <location>
        <begin position="96"/>
        <end position="117"/>
    </location>
</feature>
<dbReference type="STRING" id="264951.A0A443HPH7"/>
<dbReference type="EMBL" id="RCNU01000009">
    <property type="protein sequence ID" value="RWQ93717.1"/>
    <property type="molecule type" value="Genomic_DNA"/>
</dbReference>
<dbReference type="GO" id="GO:0016020">
    <property type="term" value="C:membrane"/>
    <property type="evidence" value="ECO:0007669"/>
    <property type="project" value="UniProtKB-SubCell"/>
</dbReference>
<protein>
    <recommendedName>
        <fullName evidence="6">MARVEL domain-containing protein</fullName>
    </recommendedName>
</protein>
<evidence type="ECO:0000256" key="1">
    <source>
        <dbReference type="ARBA" id="ARBA00004141"/>
    </source>
</evidence>
<comment type="caution">
    <text evidence="7">The sequence shown here is derived from an EMBL/GenBank/DDBJ whole genome shotgun (WGS) entry which is preliminary data.</text>
</comment>
<evidence type="ECO:0000256" key="3">
    <source>
        <dbReference type="ARBA" id="ARBA00022989"/>
    </source>
</evidence>
<dbReference type="RefSeq" id="XP_028483362.1">
    <property type="nucleotide sequence ID" value="XM_028633032.1"/>
</dbReference>
<keyword evidence="2 5" id="KW-0812">Transmembrane</keyword>
<dbReference type="AlphaFoldDB" id="A0A443HPH7"/>
<evidence type="ECO:0000259" key="6">
    <source>
        <dbReference type="Pfam" id="PF01284"/>
    </source>
</evidence>
<gene>
    <name evidence="7" type="ORF">C8Q69DRAFT_508944</name>
</gene>
<dbReference type="Pfam" id="PF01284">
    <property type="entry name" value="MARVEL"/>
    <property type="match status" value="1"/>
</dbReference>
<proteinExistence type="predicted"/>
<dbReference type="Proteomes" id="UP000283841">
    <property type="component" value="Unassembled WGS sequence"/>
</dbReference>
<evidence type="ECO:0000313" key="7">
    <source>
        <dbReference type="EMBL" id="RWQ93717.1"/>
    </source>
</evidence>
<dbReference type="InterPro" id="IPR008253">
    <property type="entry name" value="Marvel"/>
</dbReference>
<accession>A0A443HPH7</accession>
<feature type="domain" description="MARVEL" evidence="6">
    <location>
        <begin position="8"/>
        <end position="153"/>
    </location>
</feature>
<dbReference type="VEuPathDB" id="FungiDB:C8Q69DRAFT_508944"/>
<sequence>MLALHIALYALLGASLAFAIIELGLSAHVVSLYHHIPVPEYDYYNGYSFEVVDIKPPPILDFIIFSSAWSVLITGVAFFLPFFYRQKENTLTTNKLISIGLVAMYFVTWVFWLASFANIEWLLGGYSSGSSYLDAMIAFAILLWLSFLALFILTIIAICGVLKSDLPGYMPFKIANVDAAHSADPAELEAPEMERAEVAA</sequence>
<feature type="transmembrane region" description="Helical" evidence="5">
    <location>
        <begin position="137"/>
        <end position="162"/>
    </location>
</feature>
<name>A0A443HPH7_BYSSP</name>
<evidence type="ECO:0000313" key="8">
    <source>
        <dbReference type="Proteomes" id="UP000283841"/>
    </source>
</evidence>
<evidence type="ECO:0000256" key="5">
    <source>
        <dbReference type="SAM" id="Phobius"/>
    </source>
</evidence>
<feature type="transmembrane region" description="Helical" evidence="5">
    <location>
        <begin position="62"/>
        <end position="84"/>
    </location>
</feature>
<comment type="subcellular location">
    <subcellularLocation>
        <location evidence="1">Membrane</location>
        <topology evidence="1">Multi-pass membrane protein</topology>
    </subcellularLocation>
</comment>
<organism evidence="7 8">
    <name type="scientific">Byssochlamys spectabilis</name>
    <name type="common">Paecilomyces variotii</name>
    <dbReference type="NCBI Taxonomy" id="264951"/>
    <lineage>
        <taxon>Eukaryota</taxon>
        <taxon>Fungi</taxon>
        <taxon>Dikarya</taxon>
        <taxon>Ascomycota</taxon>
        <taxon>Pezizomycotina</taxon>
        <taxon>Eurotiomycetes</taxon>
        <taxon>Eurotiomycetidae</taxon>
        <taxon>Eurotiales</taxon>
        <taxon>Thermoascaceae</taxon>
        <taxon>Paecilomyces</taxon>
    </lineage>
</organism>
<keyword evidence="4 5" id="KW-0472">Membrane</keyword>
<evidence type="ECO:0000256" key="4">
    <source>
        <dbReference type="ARBA" id="ARBA00023136"/>
    </source>
</evidence>